<dbReference type="Proteomes" id="UP000584867">
    <property type="component" value="Unassembled WGS sequence"/>
</dbReference>
<dbReference type="RefSeq" id="WP_184254550.1">
    <property type="nucleotide sequence ID" value="NZ_JACHIO010000006.1"/>
</dbReference>
<dbReference type="AlphaFoldDB" id="A0A7W7ZQH7"/>
<proteinExistence type="predicted"/>
<gene>
    <name evidence="2" type="ORF">HDF15_001743</name>
</gene>
<protein>
    <recommendedName>
        <fullName evidence="4">Outer membrane lipoprotein-sorting protein</fullName>
    </recommendedName>
</protein>
<evidence type="ECO:0008006" key="4">
    <source>
        <dbReference type="Google" id="ProtNLM"/>
    </source>
</evidence>
<dbReference type="EMBL" id="JACHIO010000006">
    <property type="protein sequence ID" value="MBB5063401.1"/>
    <property type="molecule type" value="Genomic_DNA"/>
</dbReference>
<feature type="chain" id="PRO_5031205647" description="Outer membrane lipoprotein-sorting protein" evidence="1">
    <location>
        <begin position="22"/>
        <end position="280"/>
    </location>
</feature>
<reference evidence="2 3" key="1">
    <citation type="submission" date="2020-08" db="EMBL/GenBank/DDBJ databases">
        <title>Genomic Encyclopedia of Type Strains, Phase IV (KMG-V): Genome sequencing to study the core and pangenomes of soil and plant-associated prokaryotes.</title>
        <authorList>
            <person name="Whitman W."/>
        </authorList>
    </citation>
    <scope>NUCLEOTIDE SEQUENCE [LARGE SCALE GENOMIC DNA]</scope>
    <source>
        <strain evidence="2 3">X5P3</strain>
    </source>
</reference>
<sequence length="280" mass="31800">MKNPGWIAIALLMLGSLPVQAYAQASAIPSAQSAPEAQGENRGRKLLDQMVTALGGDAWLNRVDWITYGKGATFYKGQANPYVSEFEEYTRAQPFGDRVVIVSKMGVFIPTSKRDIAEVWTLDNGYEITFRGKKELPKDDVEDFQRRRRHKLEVVVKDWLHQPDVLVTYEGTSMVGRRLADKVSVLTASNDAVTIDMDESTHLPLSRTFEWRNATYRDHDVDEEQYDGYQPVQGIMTPLIITRLHNGDMVTQRFLTKVVYNSKLSADLFDPDRPLEKKAK</sequence>
<keyword evidence="1" id="KW-0732">Signal</keyword>
<organism evidence="2 3">
    <name type="scientific">Granulicella mallensis</name>
    <dbReference type="NCBI Taxonomy" id="940614"/>
    <lineage>
        <taxon>Bacteria</taxon>
        <taxon>Pseudomonadati</taxon>
        <taxon>Acidobacteriota</taxon>
        <taxon>Terriglobia</taxon>
        <taxon>Terriglobales</taxon>
        <taxon>Acidobacteriaceae</taxon>
        <taxon>Granulicella</taxon>
    </lineage>
</organism>
<evidence type="ECO:0000256" key="1">
    <source>
        <dbReference type="SAM" id="SignalP"/>
    </source>
</evidence>
<evidence type="ECO:0000313" key="2">
    <source>
        <dbReference type="EMBL" id="MBB5063401.1"/>
    </source>
</evidence>
<name>A0A7W7ZQH7_9BACT</name>
<evidence type="ECO:0000313" key="3">
    <source>
        <dbReference type="Proteomes" id="UP000584867"/>
    </source>
</evidence>
<accession>A0A7W7ZQH7</accession>
<comment type="caution">
    <text evidence="2">The sequence shown here is derived from an EMBL/GenBank/DDBJ whole genome shotgun (WGS) entry which is preliminary data.</text>
</comment>
<feature type="signal peptide" evidence="1">
    <location>
        <begin position="1"/>
        <end position="21"/>
    </location>
</feature>